<evidence type="ECO:0000313" key="2">
    <source>
        <dbReference type="EMBL" id="NYJ02015.1"/>
    </source>
</evidence>
<name>A0A853C2Y1_9ACTN</name>
<dbReference type="InterPro" id="IPR029447">
    <property type="entry name" value="DUF4439"/>
</dbReference>
<dbReference type="Proteomes" id="UP000530424">
    <property type="component" value="Unassembled WGS sequence"/>
</dbReference>
<organism evidence="2 3">
    <name type="scientific">Nocardioides thalensis</name>
    <dbReference type="NCBI Taxonomy" id="1914755"/>
    <lineage>
        <taxon>Bacteria</taxon>
        <taxon>Bacillati</taxon>
        <taxon>Actinomycetota</taxon>
        <taxon>Actinomycetes</taxon>
        <taxon>Propionibacteriales</taxon>
        <taxon>Nocardioidaceae</taxon>
        <taxon>Nocardioides</taxon>
    </lineage>
</organism>
<comment type="caution">
    <text evidence="2">The sequence shown here is derived from an EMBL/GenBank/DDBJ whole genome shotgun (WGS) entry which is preliminary data.</text>
</comment>
<dbReference type="AlphaFoldDB" id="A0A853C2Y1"/>
<evidence type="ECO:0000259" key="1">
    <source>
        <dbReference type="Pfam" id="PF14530"/>
    </source>
</evidence>
<dbReference type="CDD" id="cd00657">
    <property type="entry name" value="Ferritin_like"/>
    <property type="match status" value="1"/>
</dbReference>
<dbReference type="InterPro" id="IPR012347">
    <property type="entry name" value="Ferritin-like"/>
</dbReference>
<dbReference type="SUPFAM" id="SSF47240">
    <property type="entry name" value="Ferritin-like"/>
    <property type="match status" value="1"/>
</dbReference>
<dbReference type="InterPro" id="IPR009078">
    <property type="entry name" value="Ferritin-like_SF"/>
</dbReference>
<protein>
    <recommendedName>
        <fullName evidence="1">DUF4439 domain-containing protein</fullName>
    </recommendedName>
</protein>
<dbReference type="Gene3D" id="1.20.1260.10">
    <property type="match status" value="1"/>
</dbReference>
<accession>A0A853C2Y1</accession>
<evidence type="ECO:0000313" key="3">
    <source>
        <dbReference type="Proteomes" id="UP000530424"/>
    </source>
</evidence>
<gene>
    <name evidence="2" type="ORF">HNR19_002713</name>
</gene>
<feature type="domain" description="DUF4439" evidence="1">
    <location>
        <begin position="6"/>
        <end position="138"/>
    </location>
</feature>
<reference evidence="2 3" key="1">
    <citation type="submission" date="2020-07" db="EMBL/GenBank/DDBJ databases">
        <title>Sequencing the genomes of 1000 actinobacteria strains.</title>
        <authorList>
            <person name="Klenk H.-P."/>
        </authorList>
    </citation>
    <scope>NUCLEOTIDE SEQUENCE [LARGE SCALE GENOMIC DNA]</scope>
    <source>
        <strain evidence="2 3">DSM 103833</strain>
    </source>
</reference>
<dbReference type="EMBL" id="JACCFP010000001">
    <property type="protein sequence ID" value="NYJ02015.1"/>
    <property type="molecule type" value="Genomic_DNA"/>
</dbReference>
<sequence length="138" mass="14553">MTATEALQRTLAAEHAAVWVYGALGAQTSQSATPTLFSDVTAAYLVHQERRDALIGLVEQAGAEPRAAEPGYELPADLSTPTAIADRALRIERAAASTYAYLVASTRSDLREWGVEALLDSAVRQLAFGGKPASLPGL</sequence>
<dbReference type="Pfam" id="PF14530">
    <property type="entry name" value="DUF4439"/>
    <property type="match status" value="1"/>
</dbReference>
<dbReference type="RefSeq" id="WP_179668434.1">
    <property type="nucleotide sequence ID" value="NZ_JACCFP010000001.1"/>
</dbReference>
<keyword evidence="3" id="KW-1185">Reference proteome</keyword>
<proteinExistence type="predicted"/>